<evidence type="ECO:0000313" key="12">
    <source>
        <dbReference type="EMBL" id="QQK42669.1"/>
    </source>
</evidence>
<keyword evidence="7" id="KW-0326">Glycosidase</keyword>
<dbReference type="GO" id="GO:1990819">
    <property type="term" value="C:mating projection actin fusion focus"/>
    <property type="evidence" value="ECO:0007669"/>
    <property type="project" value="UniProtKB-ARBA"/>
</dbReference>
<dbReference type="Proteomes" id="UP000595662">
    <property type="component" value="Chromosome 2"/>
</dbReference>
<evidence type="ECO:0000256" key="2">
    <source>
        <dbReference type="ARBA" id="ARBA00022630"/>
    </source>
</evidence>
<accession>A0A7T6XK83</accession>
<dbReference type="Gene3D" id="3.20.20.80">
    <property type="entry name" value="Glycosidases"/>
    <property type="match status" value="1"/>
</dbReference>
<gene>
    <name evidence="12" type="ORF">Pdw03_6570</name>
</gene>
<evidence type="ECO:0000256" key="6">
    <source>
        <dbReference type="ARBA" id="ARBA00023002"/>
    </source>
</evidence>
<evidence type="ECO:0000256" key="8">
    <source>
        <dbReference type="ARBA" id="ARBA00052604"/>
    </source>
</evidence>
<dbReference type="FunFam" id="3.20.20.80:FF:000268">
    <property type="entry name" value="Glucan endo-1,3-alpha-glucosidase agn2"/>
    <property type="match status" value="1"/>
</dbReference>
<dbReference type="InterPro" id="IPR005197">
    <property type="entry name" value="Glyco_hydro_71"/>
</dbReference>
<comment type="catalytic activity">
    <reaction evidence="8">
        <text>Endohydrolysis of (1-&gt;3)-alpha-D-glucosidic linkages in isolichenin, pseudonigeran and nigeran.</text>
        <dbReference type="EC" id="3.2.1.59"/>
    </reaction>
</comment>
<sequence>MIWKSFFSAVAPLAHIFPALAAPTLDLELASQSQDKHVFAHFMVGIVKDYQLSDWKEDMTTAQSIGIDAFALNCASVDSYTPTQLALAYEAAQQVNFKVFISFDFAYWTNGDTTKITEYMNQYAGHPAQMQYKGGAVVSSFVGDSFNWEAVKQGTSHPLYALPNLQDPAEATTGPAKSADGAFSWLAWPTDGGNSIIPGPMTTVWDDRFVHYLAGKTYMAPVSPWFSTHFNTKNWVFVCENLPTLRWEQMLSLQPDLIEIVSWNDYGESHYIGPYSTHHSDDGSSQWAADMPHGGWRNLFKPYIAAYKSGAKTPTVEADEVVYWYRPTPKGVVCTGDNLSAPMGTDMLSDSIFVATMLTSSATLTVQSGNNAPVSIDVPAGIVTSNVTMGVGAQSFKVTRNGQTILSGQGGLAVQDNCVHYNFNVYVGSITGSRPSGLAAVRALEREGSFDYIRVFERKSTAGGLWAYEPEPDSFQVNTQSEVPKIPSQLAARTPCLMPATPEPQGLRGAAYETLDTNAGARTLAFTHTPLPNGNSVASIRKFGRDNPSRPRHLALHYLQDLFIPFLHLLVVETTVEKAEKTDDGQWKLTLRRRNVEHGTSNPPKDYWWEERFDALVKIVIVGGGISAADLVEDLHEIVKGPLYVSRRSDVGFLEDAWCLPNVISKTTISRISGASGGTVEFQDGTSITGVDKVIFATGYKISYPFLPFEAVAPQNRLAGFYQHLFQIGDPSLAVIGQVRAAISFRIYEYQAVAVSRFLAGRSKELPRKAEQEEWEERRLQYKGSTELFHGTKPDSVDYYGWLREFAGHPAGKPTEHLLPEFEENWVQSDVEILLARQQYWASLLAKHRALDHTTKASS</sequence>
<dbReference type="InterPro" id="IPR000960">
    <property type="entry name" value="Flavin_mOase"/>
</dbReference>
<dbReference type="Pfam" id="PF03659">
    <property type="entry name" value="Glyco_hydro_71"/>
    <property type="match status" value="1"/>
</dbReference>
<dbReference type="InterPro" id="IPR020946">
    <property type="entry name" value="Flavin_mOase-like"/>
</dbReference>
<evidence type="ECO:0000256" key="5">
    <source>
        <dbReference type="ARBA" id="ARBA00022857"/>
    </source>
</evidence>
<dbReference type="GO" id="GO:0051118">
    <property type="term" value="F:glucan endo-1,3-alpha-glucosidase activity"/>
    <property type="evidence" value="ECO:0007669"/>
    <property type="project" value="UniProtKB-EC"/>
</dbReference>
<keyword evidence="2" id="KW-0285">Flavoprotein</keyword>
<dbReference type="EMBL" id="CP060775">
    <property type="protein sequence ID" value="QQK42669.1"/>
    <property type="molecule type" value="Genomic_DNA"/>
</dbReference>
<evidence type="ECO:0000256" key="4">
    <source>
        <dbReference type="ARBA" id="ARBA00022827"/>
    </source>
</evidence>
<dbReference type="InterPro" id="IPR036188">
    <property type="entry name" value="FAD/NAD-bd_sf"/>
</dbReference>
<dbReference type="RefSeq" id="XP_065956473.1">
    <property type="nucleotide sequence ID" value="XM_066101390.1"/>
</dbReference>
<proteinExistence type="inferred from homology"/>
<keyword evidence="6" id="KW-0560">Oxidoreductase</keyword>
<comment type="similarity">
    <text evidence="9">Belongs to the glycosyl hydrolase 71 family.</text>
</comment>
<keyword evidence="3 12" id="KW-0378">Hydrolase</keyword>
<keyword evidence="11" id="KW-0732">Signal</keyword>
<dbReference type="SUPFAM" id="SSF51905">
    <property type="entry name" value="FAD/NAD(P)-binding domain"/>
    <property type="match status" value="1"/>
</dbReference>
<feature type="chain" id="PRO_5031336311" description="glucan endo-1,3-alpha-glucosidase" evidence="11">
    <location>
        <begin position="22"/>
        <end position="859"/>
    </location>
</feature>
<name>A0A7T6XK83_PENDI</name>
<keyword evidence="5" id="KW-0521">NADP</keyword>
<dbReference type="VEuPathDB" id="FungiDB:PDIP_35250"/>
<evidence type="ECO:0000256" key="1">
    <source>
        <dbReference type="ARBA" id="ARBA00009183"/>
    </source>
</evidence>
<dbReference type="GO" id="GO:0004499">
    <property type="term" value="F:N,N-dimethylaniline monooxygenase activity"/>
    <property type="evidence" value="ECO:0007669"/>
    <property type="project" value="InterPro"/>
</dbReference>
<dbReference type="AlphaFoldDB" id="A0A7T6XK83"/>
<evidence type="ECO:0000256" key="9">
    <source>
        <dbReference type="ARBA" id="ARBA00061482"/>
    </source>
</evidence>
<dbReference type="VEuPathDB" id="FungiDB:PDIP_40430"/>
<dbReference type="GO" id="GO:1904541">
    <property type="term" value="P:fungal-type cell wall disassembly involved in conjugation with cellular fusion"/>
    <property type="evidence" value="ECO:0007669"/>
    <property type="project" value="UniProtKB-ARBA"/>
</dbReference>
<dbReference type="InterPro" id="IPR050346">
    <property type="entry name" value="FMO-like"/>
</dbReference>
<dbReference type="PRINTS" id="PR00370">
    <property type="entry name" value="FMOXYGENASE"/>
</dbReference>
<dbReference type="PANTHER" id="PTHR23023">
    <property type="entry name" value="DIMETHYLANILINE MONOOXYGENASE"/>
    <property type="match status" value="1"/>
</dbReference>
<protein>
    <recommendedName>
        <fullName evidence="10">glucan endo-1,3-alpha-glucosidase</fullName>
        <ecNumber evidence="10">3.2.1.59</ecNumber>
    </recommendedName>
</protein>
<reference evidence="12 13" key="1">
    <citation type="submission" date="2020-08" db="EMBL/GenBank/DDBJ databases">
        <title>The completed genome sequence of the pathogenic ascomycete fungus Penicillium digitatum.</title>
        <authorList>
            <person name="Wang M."/>
        </authorList>
    </citation>
    <scope>NUCLEOTIDE SEQUENCE [LARGE SCALE GENOMIC DNA]</scope>
    <source>
        <strain evidence="12 13">PdW03</strain>
    </source>
</reference>
<evidence type="ECO:0000256" key="7">
    <source>
        <dbReference type="ARBA" id="ARBA00023295"/>
    </source>
</evidence>
<evidence type="ECO:0000256" key="10">
    <source>
        <dbReference type="ARBA" id="ARBA00066525"/>
    </source>
</evidence>
<evidence type="ECO:0000256" key="3">
    <source>
        <dbReference type="ARBA" id="ARBA00022801"/>
    </source>
</evidence>
<dbReference type="EC" id="3.2.1.59" evidence="10"/>
<dbReference type="GO" id="GO:0050661">
    <property type="term" value="F:NADP binding"/>
    <property type="evidence" value="ECO:0007669"/>
    <property type="project" value="InterPro"/>
</dbReference>
<organism evidence="12 13">
    <name type="scientific">Penicillium digitatum</name>
    <name type="common">Green mold</name>
    <dbReference type="NCBI Taxonomy" id="36651"/>
    <lineage>
        <taxon>Eukaryota</taxon>
        <taxon>Fungi</taxon>
        <taxon>Dikarya</taxon>
        <taxon>Ascomycota</taxon>
        <taxon>Pezizomycotina</taxon>
        <taxon>Eurotiomycetes</taxon>
        <taxon>Eurotiomycetidae</taxon>
        <taxon>Eurotiales</taxon>
        <taxon>Aspergillaceae</taxon>
        <taxon>Penicillium</taxon>
    </lineage>
</organism>
<comment type="similarity">
    <text evidence="1">Belongs to the FMO family.</text>
</comment>
<dbReference type="Gene3D" id="3.50.50.60">
    <property type="entry name" value="FAD/NAD(P)-binding domain"/>
    <property type="match status" value="2"/>
</dbReference>
<dbReference type="GeneID" id="26231843"/>
<dbReference type="CDD" id="cd11577">
    <property type="entry name" value="GH71"/>
    <property type="match status" value="1"/>
</dbReference>
<evidence type="ECO:0000256" key="11">
    <source>
        <dbReference type="SAM" id="SignalP"/>
    </source>
</evidence>
<keyword evidence="4" id="KW-0274">FAD</keyword>
<dbReference type="GO" id="GO:0050660">
    <property type="term" value="F:flavin adenine dinucleotide binding"/>
    <property type="evidence" value="ECO:0007669"/>
    <property type="project" value="InterPro"/>
</dbReference>
<dbReference type="Pfam" id="PF00743">
    <property type="entry name" value="FMO-like"/>
    <property type="match status" value="1"/>
</dbReference>
<feature type="signal peptide" evidence="11">
    <location>
        <begin position="1"/>
        <end position="21"/>
    </location>
</feature>
<evidence type="ECO:0000313" key="13">
    <source>
        <dbReference type="Proteomes" id="UP000595662"/>
    </source>
</evidence>